<sequence length="90" mass="10346">MQIEPLQPVAVTLKCNENYASSLLLELTDSKMKVSSEDYLDKDSLVTFKAQFFYGEAIVSSVQFQDRKFTYTLEIRSIKYQPGLLVNQKL</sequence>
<evidence type="ECO:0000313" key="1">
    <source>
        <dbReference type="EMBL" id="KTD17820.1"/>
    </source>
</evidence>
<dbReference type="EMBL" id="LNYJ01000011">
    <property type="protein sequence ID" value="KTD17820.1"/>
    <property type="molecule type" value="Genomic_DNA"/>
</dbReference>
<reference evidence="1 2" key="1">
    <citation type="submission" date="2015-11" db="EMBL/GenBank/DDBJ databases">
        <title>Genomic analysis of 38 Legionella species identifies large and diverse effector repertoires.</title>
        <authorList>
            <person name="Burstein D."/>
            <person name="Amaro F."/>
            <person name="Zusman T."/>
            <person name="Lifshitz Z."/>
            <person name="Cohen O."/>
            <person name="Gilbert J.A."/>
            <person name="Pupko T."/>
            <person name="Shuman H.A."/>
            <person name="Segal G."/>
        </authorList>
    </citation>
    <scope>NUCLEOTIDE SEQUENCE [LARGE SCALE GENOMIC DNA]</scope>
    <source>
        <strain evidence="1 2">BL-540</strain>
    </source>
</reference>
<proteinExistence type="predicted"/>
<dbReference type="OrthoDB" id="5648646at2"/>
<dbReference type="PATRIC" id="fig|456.5.peg.2282"/>
<gene>
    <name evidence="1" type="ORF">Ljor_2126</name>
</gene>
<protein>
    <submittedName>
        <fullName evidence="1">Uncharacterized protein</fullName>
    </submittedName>
</protein>
<keyword evidence="2" id="KW-1185">Reference proteome</keyword>
<comment type="caution">
    <text evidence="1">The sequence shown here is derived from an EMBL/GenBank/DDBJ whole genome shotgun (WGS) entry which is preliminary data.</text>
</comment>
<organism evidence="1 2">
    <name type="scientific">Legionella jordanis</name>
    <dbReference type="NCBI Taxonomy" id="456"/>
    <lineage>
        <taxon>Bacteria</taxon>
        <taxon>Pseudomonadati</taxon>
        <taxon>Pseudomonadota</taxon>
        <taxon>Gammaproteobacteria</taxon>
        <taxon>Legionellales</taxon>
        <taxon>Legionellaceae</taxon>
        <taxon>Legionella</taxon>
    </lineage>
</organism>
<dbReference type="RefSeq" id="WP_058471542.1">
    <property type="nucleotide sequence ID" value="NZ_CAAAIC010000001.1"/>
</dbReference>
<dbReference type="Proteomes" id="UP000055035">
    <property type="component" value="Unassembled WGS sequence"/>
</dbReference>
<evidence type="ECO:0000313" key="2">
    <source>
        <dbReference type="Proteomes" id="UP000055035"/>
    </source>
</evidence>
<dbReference type="AlphaFoldDB" id="A0A0W0VCF1"/>
<name>A0A0W0VCF1_9GAMM</name>
<accession>A0A0W0VCF1</accession>